<dbReference type="EMBL" id="QGNW01000285">
    <property type="protein sequence ID" value="RVW79156.1"/>
    <property type="molecule type" value="Genomic_DNA"/>
</dbReference>
<feature type="compositionally biased region" description="Polar residues" evidence="1">
    <location>
        <begin position="315"/>
        <end position="333"/>
    </location>
</feature>
<sequence length="956" mass="104867">MNLSTQMAESKKEAPSSADPKQKTPLLDEGIGKEFLSSWKSMAVAGDDTMDFNFETGAKGKTTAFNFSKMDMDFNLDGDFGKISSFKVDMSDLDFSPKKTGKSKEQSGEDSVNRNHQGKQDNFAFSFDFNDLDTFNFEPSLTKAEKKSSKGVSADKSACQDSRNPLAEDIIAFDDGIAMKLPACEMATTLKADTLVGGLGGLDSINDNGSSETANFENQSLSNEARTSMEKKVMITAEESDKQSQPSAKAISADPYDHWRIQDIPVESVSKNETHGTVSELQTKFFSLDPKVNNISGGEQNVNTKMIAESRSSHECSQFDNSPPLHITTSQSNDTERNKMGCGDHVPAENIDGTQPEKCDLDLEDILLRKALHDTKADSENKNSTSELTLTPLSSGHMMDKLIPLKEKATGAIRSKYFRRTEETSQLHQASSTQTKVLSLGSKRIDGVHLIPADEEREDATIGGKLVGRSSSQTTELAKGEPVFLGSEKNVQDVNPTKTASLKLQAIQEVLCYSNDISCVIFNRDDLDAVRTQSRISKLVSTSRPWVQELAKGETVLLGIERSVKDLNTFSLHGPLSFLATYEIATAESPSTTKLGKSKSFARTRPFRSSTTSASIAKLSPAGLQVDPSSSINQIAKSSTRKCVNPKSVVLSMGPIKNLKTISVEGNKLSGVKDFNRTPKPSSLKISRATGASNILSNSTFGKEIKSLRKSEQNMELQGKTASKMVPSVDTLKKTPPTSSSSLKRKTLEASNANVTTLNPLKRLSESPRESRNFKEASEVVFKEQVCNQEKLVDMNTKNVLTSVLDTPREVNMSELEIPLAMENDLNVEKAEAYTKDLEDICNMLKKKHEEAKEILVRAIVNNNNLLMVNHPVYEEKISFQLSLLDLLCVLHGTTVDSAWAIGTTCTEDSYAGPLVFAKQILPKISIENIIDDTEVNWKGWGLFRSYKVKKTELGC</sequence>
<feature type="region of interest" description="Disordered" evidence="1">
    <location>
        <begin position="96"/>
        <end position="118"/>
    </location>
</feature>
<evidence type="ECO:0000256" key="1">
    <source>
        <dbReference type="SAM" id="MobiDB-lite"/>
    </source>
</evidence>
<dbReference type="PANTHER" id="PTHR36380:SF1">
    <property type="entry name" value="OS01G0755100 PROTEIN"/>
    <property type="match status" value="1"/>
</dbReference>
<dbReference type="InterPro" id="IPR038777">
    <property type="entry name" value="At4g18490-like"/>
</dbReference>
<feature type="compositionally biased region" description="Basic and acidic residues" evidence="1">
    <location>
        <begin position="102"/>
        <end position="113"/>
    </location>
</feature>
<evidence type="ECO:0000313" key="3">
    <source>
        <dbReference type="Proteomes" id="UP000288805"/>
    </source>
</evidence>
<name>A0A438H3J4_VITVI</name>
<evidence type="ECO:0000313" key="2">
    <source>
        <dbReference type="EMBL" id="RVW79156.1"/>
    </source>
</evidence>
<proteinExistence type="predicted"/>
<dbReference type="PANTHER" id="PTHR36380">
    <property type="entry name" value="BNAA03G58330D PROTEIN"/>
    <property type="match status" value="1"/>
</dbReference>
<gene>
    <name evidence="2" type="primary">VvCHDp001166_0</name>
    <name evidence="2" type="ORF">CK203_051319</name>
</gene>
<feature type="region of interest" description="Disordered" evidence="1">
    <location>
        <begin position="716"/>
        <end position="752"/>
    </location>
</feature>
<accession>A0A438H3J4</accession>
<dbReference type="Proteomes" id="UP000288805">
    <property type="component" value="Unassembled WGS sequence"/>
</dbReference>
<organism evidence="2 3">
    <name type="scientific">Vitis vinifera</name>
    <name type="common">Grape</name>
    <dbReference type="NCBI Taxonomy" id="29760"/>
    <lineage>
        <taxon>Eukaryota</taxon>
        <taxon>Viridiplantae</taxon>
        <taxon>Streptophyta</taxon>
        <taxon>Embryophyta</taxon>
        <taxon>Tracheophyta</taxon>
        <taxon>Spermatophyta</taxon>
        <taxon>Magnoliopsida</taxon>
        <taxon>eudicotyledons</taxon>
        <taxon>Gunneridae</taxon>
        <taxon>Pentapetalae</taxon>
        <taxon>rosids</taxon>
        <taxon>Vitales</taxon>
        <taxon>Vitaceae</taxon>
        <taxon>Viteae</taxon>
        <taxon>Vitis</taxon>
    </lineage>
</organism>
<feature type="region of interest" description="Disordered" evidence="1">
    <location>
        <begin position="315"/>
        <end position="336"/>
    </location>
</feature>
<reference evidence="2 3" key="1">
    <citation type="journal article" date="2018" name="PLoS Genet.">
        <title>Population sequencing reveals clonal diversity and ancestral inbreeding in the grapevine cultivar Chardonnay.</title>
        <authorList>
            <person name="Roach M.J."/>
            <person name="Johnson D.L."/>
            <person name="Bohlmann J."/>
            <person name="van Vuuren H.J."/>
            <person name="Jones S.J."/>
            <person name="Pretorius I.S."/>
            <person name="Schmidt S.A."/>
            <person name="Borneman A.R."/>
        </authorList>
    </citation>
    <scope>NUCLEOTIDE SEQUENCE [LARGE SCALE GENOMIC DNA]</scope>
    <source>
        <strain evidence="3">cv. Chardonnay</strain>
        <tissue evidence="2">Leaf</tissue>
    </source>
</reference>
<comment type="caution">
    <text evidence="2">The sequence shown here is derived from an EMBL/GenBank/DDBJ whole genome shotgun (WGS) entry which is preliminary data.</text>
</comment>
<feature type="region of interest" description="Disordered" evidence="1">
    <location>
        <begin position="1"/>
        <end position="27"/>
    </location>
</feature>
<dbReference type="AlphaFoldDB" id="A0A438H3J4"/>
<protein>
    <submittedName>
        <fullName evidence="2">Uncharacterized protein</fullName>
    </submittedName>
</protein>